<sequence>MTFTDSRELHRSILANPYLPAHLREQAANDRSEYCRAEDDDDLLEIDRLTDPGLVRFYIESGSASMQVDVPEDTARSIAYWILDHTNA</sequence>
<dbReference type="Proteomes" id="UP000265775">
    <property type="component" value="Unassembled WGS sequence"/>
</dbReference>
<evidence type="ECO:0000313" key="1">
    <source>
        <dbReference type="EMBL" id="RGW62767.1"/>
    </source>
</evidence>
<evidence type="ECO:0000313" key="2">
    <source>
        <dbReference type="Proteomes" id="UP000265775"/>
    </source>
</evidence>
<proteinExistence type="predicted"/>
<gene>
    <name evidence="1" type="ORF">DWV59_11750</name>
</gene>
<comment type="caution">
    <text evidence="1">The sequence shown here is derived from an EMBL/GenBank/DDBJ whole genome shotgun (WGS) entry which is preliminary data.</text>
</comment>
<protein>
    <submittedName>
        <fullName evidence="1">Uncharacterized protein</fullName>
    </submittedName>
</protein>
<dbReference type="RefSeq" id="WP_117781970.1">
    <property type="nucleotide sequence ID" value="NZ_QSAR01000024.1"/>
</dbReference>
<dbReference type="EMBL" id="QSAR01000024">
    <property type="protein sequence ID" value="RGW62767.1"/>
    <property type="molecule type" value="Genomic_DNA"/>
</dbReference>
<name>A0A395XWD5_BIFLN</name>
<dbReference type="AlphaFoldDB" id="A0A395XWD5"/>
<reference evidence="1 2" key="1">
    <citation type="submission" date="2018-08" db="EMBL/GenBank/DDBJ databases">
        <title>A genome reference for cultivated species of the human gut microbiota.</title>
        <authorList>
            <person name="Zou Y."/>
            <person name="Xue W."/>
            <person name="Luo G."/>
        </authorList>
    </citation>
    <scope>NUCLEOTIDE SEQUENCE [LARGE SCALE GENOMIC DNA]</scope>
    <source>
        <strain evidence="1 2">AF11-12</strain>
    </source>
</reference>
<organism evidence="1 2">
    <name type="scientific">Bifidobacterium longum</name>
    <dbReference type="NCBI Taxonomy" id="216816"/>
    <lineage>
        <taxon>Bacteria</taxon>
        <taxon>Bacillati</taxon>
        <taxon>Actinomycetota</taxon>
        <taxon>Actinomycetes</taxon>
        <taxon>Bifidobacteriales</taxon>
        <taxon>Bifidobacteriaceae</taxon>
        <taxon>Bifidobacterium</taxon>
    </lineage>
</organism>
<accession>A0A395XWD5</accession>